<evidence type="ECO:0000313" key="1">
    <source>
        <dbReference type="EMBL" id="KZV31858.1"/>
    </source>
</evidence>
<dbReference type="Proteomes" id="UP000250235">
    <property type="component" value="Unassembled WGS sequence"/>
</dbReference>
<name>A0A2Z7BI94_9LAMI</name>
<organism evidence="1 2">
    <name type="scientific">Dorcoceras hygrometricum</name>
    <dbReference type="NCBI Taxonomy" id="472368"/>
    <lineage>
        <taxon>Eukaryota</taxon>
        <taxon>Viridiplantae</taxon>
        <taxon>Streptophyta</taxon>
        <taxon>Embryophyta</taxon>
        <taxon>Tracheophyta</taxon>
        <taxon>Spermatophyta</taxon>
        <taxon>Magnoliopsida</taxon>
        <taxon>eudicotyledons</taxon>
        <taxon>Gunneridae</taxon>
        <taxon>Pentapetalae</taxon>
        <taxon>asterids</taxon>
        <taxon>lamiids</taxon>
        <taxon>Lamiales</taxon>
        <taxon>Gesneriaceae</taxon>
        <taxon>Didymocarpoideae</taxon>
        <taxon>Trichosporeae</taxon>
        <taxon>Loxocarpinae</taxon>
        <taxon>Dorcoceras</taxon>
    </lineage>
</organism>
<dbReference type="EMBL" id="KV007168">
    <property type="protein sequence ID" value="KZV31858.1"/>
    <property type="molecule type" value="Genomic_DNA"/>
</dbReference>
<dbReference type="AlphaFoldDB" id="A0A2Z7BI94"/>
<sequence>MLLSRSADTVLVIQRVLLRTAKRQRFDKLERRRGMHSFVSADEVFSRSLLKKFSRLVKSIYWRLRYDSVWNQQMEKRVCISADEFFQAFFQSKLLTTMMDVSADFQSNFRRKLKVFEIRSFALKEKICWIVQLPGMKETR</sequence>
<gene>
    <name evidence="1" type="ORF">F511_33071</name>
</gene>
<accession>A0A2Z7BI94</accession>
<keyword evidence="2" id="KW-1185">Reference proteome</keyword>
<proteinExistence type="predicted"/>
<reference evidence="1 2" key="1">
    <citation type="journal article" date="2015" name="Proc. Natl. Acad. Sci. U.S.A.">
        <title>The resurrection genome of Boea hygrometrica: A blueprint for survival of dehydration.</title>
        <authorList>
            <person name="Xiao L."/>
            <person name="Yang G."/>
            <person name="Zhang L."/>
            <person name="Yang X."/>
            <person name="Zhao S."/>
            <person name="Ji Z."/>
            <person name="Zhou Q."/>
            <person name="Hu M."/>
            <person name="Wang Y."/>
            <person name="Chen M."/>
            <person name="Xu Y."/>
            <person name="Jin H."/>
            <person name="Xiao X."/>
            <person name="Hu G."/>
            <person name="Bao F."/>
            <person name="Hu Y."/>
            <person name="Wan P."/>
            <person name="Li L."/>
            <person name="Deng X."/>
            <person name="Kuang T."/>
            <person name="Xiang C."/>
            <person name="Zhu J.K."/>
            <person name="Oliver M.J."/>
            <person name="He Y."/>
        </authorList>
    </citation>
    <scope>NUCLEOTIDE SEQUENCE [LARGE SCALE GENOMIC DNA]</scope>
    <source>
        <strain evidence="2">cv. XS01</strain>
    </source>
</reference>
<protein>
    <submittedName>
        <fullName evidence="1">Uncharacterized protein</fullName>
    </submittedName>
</protein>
<evidence type="ECO:0000313" key="2">
    <source>
        <dbReference type="Proteomes" id="UP000250235"/>
    </source>
</evidence>